<protein>
    <submittedName>
        <fullName evidence="2">Uncharacterized protein</fullName>
    </submittedName>
</protein>
<evidence type="ECO:0000313" key="2">
    <source>
        <dbReference type="EMBL" id="GBP92153.1"/>
    </source>
</evidence>
<feature type="region of interest" description="Disordered" evidence="1">
    <location>
        <begin position="1"/>
        <end position="24"/>
    </location>
</feature>
<reference evidence="2 3" key="1">
    <citation type="journal article" date="2019" name="Commun. Biol.">
        <title>The bagworm genome reveals a unique fibroin gene that provides high tensile strength.</title>
        <authorList>
            <person name="Kono N."/>
            <person name="Nakamura H."/>
            <person name="Ohtoshi R."/>
            <person name="Tomita M."/>
            <person name="Numata K."/>
            <person name="Arakawa K."/>
        </authorList>
    </citation>
    <scope>NUCLEOTIDE SEQUENCE [LARGE SCALE GENOMIC DNA]</scope>
</reference>
<feature type="compositionally biased region" description="Basic residues" evidence="1">
    <location>
        <begin position="13"/>
        <end position="24"/>
    </location>
</feature>
<sequence>MRLGPTSDDRPRDKNHHHWKRCRSRLRKSTPLNKIPNDIESTNDIDNAIGRSVITTGVPLWKELPLPTELIGKWPKLLNRTATSPYPPLRTPTTLAFEDREKAECLANSIESNAHTPHMILTHTSRIEEEVRQKVSLDPKDDLDPVTLDEVKGLVKISKPGRLRASMV</sequence>
<comment type="caution">
    <text evidence="2">The sequence shown here is derived from an EMBL/GenBank/DDBJ whole genome shotgun (WGS) entry which is preliminary data.</text>
</comment>
<keyword evidence="3" id="KW-1185">Reference proteome</keyword>
<name>A0A4C1ZZ41_EUMVA</name>
<dbReference type="Proteomes" id="UP000299102">
    <property type="component" value="Unassembled WGS sequence"/>
</dbReference>
<dbReference type="EMBL" id="BGZK01002244">
    <property type="protein sequence ID" value="GBP92153.1"/>
    <property type="molecule type" value="Genomic_DNA"/>
</dbReference>
<proteinExistence type="predicted"/>
<organism evidence="2 3">
    <name type="scientific">Eumeta variegata</name>
    <name type="common">Bagworm moth</name>
    <name type="synonym">Eumeta japonica</name>
    <dbReference type="NCBI Taxonomy" id="151549"/>
    <lineage>
        <taxon>Eukaryota</taxon>
        <taxon>Metazoa</taxon>
        <taxon>Ecdysozoa</taxon>
        <taxon>Arthropoda</taxon>
        <taxon>Hexapoda</taxon>
        <taxon>Insecta</taxon>
        <taxon>Pterygota</taxon>
        <taxon>Neoptera</taxon>
        <taxon>Endopterygota</taxon>
        <taxon>Lepidoptera</taxon>
        <taxon>Glossata</taxon>
        <taxon>Ditrysia</taxon>
        <taxon>Tineoidea</taxon>
        <taxon>Psychidae</taxon>
        <taxon>Oiketicinae</taxon>
        <taxon>Eumeta</taxon>
    </lineage>
</organism>
<dbReference type="AlphaFoldDB" id="A0A4C1ZZ41"/>
<evidence type="ECO:0000313" key="3">
    <source>
        <dbReference type="Proteomes" id="UP000299102"/>
    </source>
</evidence>
<accession>A0A4C1ZZ41</accession>
<gene>
    <name evidence="2" type="ORF">EVAR_34145_1</name>
</gene>
<dbReference type="OrthoDB" id="7791090at2759"/>
<evidence type="ECO:0000256" key="1">
    <source>
        <dbReference type="SAM" id="MobiDB-lite"/>
    </source>
</evidence>